<evidence type="ECO:0000313" key="2">
    <source>
        <dbReference type="EMBL" id="GBP41072.1"/>
    </source>
</evidence>
<keyword evidence="3" id="KW-1185">Reference proteome</keyword>
<evidence type="ECO:0000313" key="3">
    <source>
        <dbReference type="Proteomes" id="UP000299102"/>
    </source>
</evidence>
<dbReference type="Proteomes" id="UP000299102">
    <property type="component" value="Unassembled WGS sequence"/>
</dbReference>
<name>A0A4C1VRQ5_EUMVA</name>
<reference evidence="2 3" key="1">
    <citation type="journal article" date="2019" name="Commun. Biol.">
        <title>The bagworm genome reveals a unique fibroin gene that provides high tensile strength.</title>
        <authorList>
            <person name="Kono N."/>
            <person name="Nakamura H."/>
            <person name="Ohtoshi R."/>
            <person name="Tomita M."/>
            <person name="Numata K."/>
            <person name="Arakawa K."/>
        </authorList>
    </citation>
    <scope>NUCLEOTIDE SEQUENCE [LARGE SCALE GENOMIC DNA]</scope>
</reference>
<proteinExistence type="predicted"/>
<dbReference type="EMBL" id="BGZK01000392">
    <property type="protein sequence ID" value="GBP41072.1"/>
    <property type="molecule type" value="Genomic_DNA"/>
</dbReference>
<dbReference type="AlphaFoldDB" id="A0A4C1VRQ5"/>
<protein>
    <submittedName>
        <fullName evidence="2">Uncharacterized protein</fullName>
    </submittedName>
</protein>
<sequence length="88" mass="9657">MTLGYHVAPECLLRQKNEIHPEKLSAHTKSSNTKAVVNRARPLRVATSKIHEIIPNEVFNGHGQERSAGDRVPLSPTGVSRDPPKATL</sequence>
<accession>A0A4C1VRQ5</accession>
<comment type="caution">
    <text evidence="2">The sequence shown here is derived from an EMBL/GenBank/DDBJ whole genome shotgun (WGS) entry which is preliminary data.</text>
</comment>
<organism evidence="2 3">
    <name type="scientific">Eumeta variegata</name>
    <name type="common">Bagworm moth</name>
    <name type="synonym">Eumeta japonica</name>
    <dbReference type="NCBI Taxonomy" id="151549"/>
    <lineage>
        <taxon>Eukaryota</taxon>
        <taxon>Metazoa</taxon>
        <taxon>Ecdysozoa</taxon>
        <taxon>Arthropoda</taxon>
        <taxon>Hexapoda</taxon>
        <taxon>Insecta</taxon>
        <taxon>Pterygota</taxon>
        <taxon>Neoptera</taxon>
        <taxon>Endopterygota</taxon>
        <taxon>Lepidoptera</taxon>
        <taxon>Glossata</taxon>
        <taxon>Ditrysia</taxon>
        <taxon>Tineoidea</taxon>
        <taxon>Psychidae</taxon>
        <taxon>Oiketicinae</taxon>
        <taxon>Eumeta</taxon>
    </lineage>
</organism>
<evidence type="ECO:0000256" key="1">
    <source>
        <dbReference type="SAM" id="MobiDB-lite"/>
    </source>
</evidence>
<gene>
    <name evidence="2" type="ORF">EVAR_32894_1</name>
</gene>
<feature type="region of interest" description="Disordered" evidence="1">
    <location>
        <begin position="57"/>
        <end position="88"/>
    </location>
</feature>